<comment type="cofactor">
    <cofactor evidence="1 6">
        <name>(R)-lipoate</name>
        <dbReference type="ChEBI" id="CHEBI:83088"/>
    </cofactor>
</comment>
<feature type="domain" description="Lipoyl-binding" evidence="7">
    <location>
        <begin position="3"/>
        <end position="78"/>
    </location>
</feature>
<dbReference type="InterPro" id="IPR004167">
    <property type="entry name" value="PSBD"/>
</dbReference>
<dbReference type="InterPro" id="IPR011053">
    <property type="entry name" value="Single_hybrid_motif"/>
</dbReference>
<organism evidence="9 10">
    <name type="scientific">Brevibacillus centrosporus</name>
    <dbReference type="NCBI Taxonomy" id="54910"/>
    <lineage>
        <taxon>Bacteria</taxon>
        <taxon>Bacillati</taxon>
        <taxon>Bacillota</taxon>
        <taxon>Bacilli</taxon>
        <taxon>Bacillales</taxon>
        <taxon>Paenibacillaceae</taxon>
        <taxon>Brevibacillus</taxon>
    </lineage>
</organism>
<dbReference type="GO" id="GO:0031405">
    <property type="term" value="F:lipoic acid binding"/>
    <property type="evidence" value="ECO:0007669"/>
    <property type="project" value="TreeGrafter"/>
</dbReference>
<dbReference type="Pfam" id="PF00198">
    <property type="entry name" value="2-oxoacid_dh"/>
    <property type="match status" value="1"/>
</dbReference>
<gene>
    <name evidence="9" type="ORF">SAMN05518846_102272</name>
</gene>
<dbReference type="InterPro" id="IPR000089">
    <property type="entry name" value="Biotin_lipoyl"/>
</dbReference>
<dbReference type="SUPFAM" id="SSF51230">
    <property type="entry name" value="Single hybrid motif"/>
    <property type="match status" value="1"/>
</dbReference>
<dbReference type="PROSITE" id="PS50968">
    <property type="entry name" value="BIOTINYL_LIPOYL"/>
    <property type="match status" value="1"/>
</dbReference>
<name>A0A1I3P6D2_9BACL</name>
<dbReference type="Gene3D" id="2.40.50.100">
    <property type="match status" value="1"/>
</dbReference>
<keyword evidence="4 6" id="KW-0450">Lipoyl</keyword>
<evidence type="ECO:0000256" key="6">
    <source>
        <dbReference type="RuleBase" id="RU003423"/>
    </source>
</evidence>
<dbReference type="PANTHER" id="PTHR43178:SF5">
    <property type="entry name" value="LIPOAMIDE ACYLTRANSFERASE COMPONENT OF BRANCHED-CHAIN ALPHA-KETO ACID DEHYDROGENASE COMPLEX, MITOCHONDRIAL"/>
    <property type="match status" value="1"/>
</dbReference>
<keyword evidence="3 6" id="KW-0808">Transferase</keyword>
<dbReference type="InterPro" id="IPR036625">
    <property type="entry name" value="E3-bd_dom_sf"/>
</dbReference>
<evidence type="ECO:0000256" key="4">
    <source>
        <dbReference type="ARBA" id="ARBA00022823"/>
    </source>
</evidence>
<dbReference type="CDD" id="cd06849">
    <property type="entry name" value="lipoyl_domain"/>
    <property type="match status" value="1"/>
</dbReference>
<keyword evidence="10" id="KW-1185">Reference proteome</keyword>
<dbReference type="AlphaFoldDB" id="A0A1I3P6D2"/>
<reference evidence="10" key="1">
    <citation type="submission" date="2016-10" db="EMBL/GenBank/DDBJ databases">
        <authorList>
            <person name="Varghese N."/>
            <person name="Submissions S."/>
        </authorList>
    </citation>
    <scope>NUCLEOTIDE SEQUENCE [LARGE SCALE GENOMIC DNA]</scope>
    <source>
        <strain evidence="10">OK042</strain>
    </source>
</reference>
<dbReference type="InterPro" id="IPR003016">
    <property type="entry name" value="2-oxoA_DH_lipoyl-BS"/>
</dbReference>
<sequence>MSRFTFRLPELGEGIHEGEIVKWHVQPGDSVEEDQVIMEVQNDKAVVEVPSPVKGKVLELKVTEGTVSVVGDPLIDFEVEGEIPNLPDHGHGEAPAAEAPAAPAAAEKMEPGCDIGSQVSANANQALETPMAQATATAVAAPIDRKHVLATPSVRKYAREKGVQLANVPGTGKLGRITREDVDRFAAGGVSPAASAVAAAPAEAAAVAPEAPEAAAAPTGVAQAAAAPTVHYTPSAAGELEERVPLKGMRKAIAKAMVKSAYTAPHVTIFDEVDVTALVAMRKDAKPLAEERGVKLTYLPMIVKAVVAGLKKFPELNASIDDEKQEVIYKKYYNIGIATSTEDGLLVPVVKAADSKSIFQIAGEIGELAKKARDRKATADELKGSTFSITNIGSAGGMFFTPIINHPEVAILGVGRISEKPIVKNGEIVVGQMLHLSLSFDHRLVDGEPAQRFVNYVKQLLENPTLLVMEG</sequence>
<dbReference type="InterPro" id="IPR050743">
    <property type="entry name" value="2-oxoacid_DH_E2_comp"/>
</dbReference>
<evidence type="ECO:0000256" key="2">
    <source>
        <dbReference type="ARBA" id="ARBA00007317"/>
    </source>
</evidence>
<keyword evidence="9" id="KW-0670">Pyruvate</keyword>
<dbReference type="Gene3D" id="4.10.320.10">
    <property type="entry name" value="E3-binding domain"/>
    <property type="match status" value="1"/>
</dbReference>
<feature type="domain" description="Peripheral subunit-binding (PSBD)" evidence="8">
    <location>
        <begin position="149"/>
        <end position="186"/>
    </location>
</feature>
<evidence type="ECO:0000313" key="10">
    <source>
        <dbReference type="Proteomes" id="UP000198915"/>
    </source>
</evidence>
<dbReference type="PROSITE" id="PS51826">
    <property type="entry name" value="PSBD"/>
    <property type="match status" value="1"/>
</dbReference>
<dbReference type="Gene3D" id="3.30.559.10">
    <property type="entry name" value="Chloramphenicol acetyltransferase-like domain"/>
    <property type="match status" value="1"/>
</dbReference>
<dbReference type="InterPro" id="IPR023213">
    <property type="entry name" value="CAT-like_dom_sf"/>
</dbReference>
<comment type="similarity">
    <text evidence="2 6">Belongs to the 2-oxoacid dehydrogenase family.</text>
</comment>
<dbReference type="PANTHER" id="PTHR43178">
    <property type="entry name" value="DIHYDROLIPOAMIDE ACETYLTRANSFERASE COMPONENT OF PYRUVATE DEHYDROGENASE COMPLEX"/>
    <property type="match status" value="1"/>
</dbReference>
<evidence type="ECO:0000313" key="9">
    <source>
        <dbReference type="EMBL" id="SFJ17094.1"/>
    </source>
</evidence>
<dbReference type="GO" id="GO:0005737">
    <property type="term" value="C:cytoplasm"/>
    <property type="evidence" value="ECO:0007669"/>
    <property type="project" value="TreeGrafter"/>
</dbReference>
<dbReference type="SUPFAM" id="SSF47005">
    <property type="entry name" value="Peripheral subunit-binding domain of 2-oxo acid dehydrogenase complex"/>
    <property type="match status" value="1"/>
</dbReference>
<evidence type="ECO:0000259" key="8">
    <source>
        <dbReference type="PROSITE" id="PS51826"/>
    </source>
</evidence>
<evidence type="ECO:0000259" key="7">
    <source>
        <dbReference type="PROSITE" id="PS50968"/>
    </source>
</evidence>
<dbReference type="EMBL" id="FORT01000002">
    <property type="protein sequence ID" value="SFJ17094.1"/>
    <property type="molecule type" value="Genomic_DNA"/>
</dbReference>
<dbReference type="GO" id="GO:0016407">
    <property type="term" value="F:acetyltransferase activity"/>
    <property type="evidence" value="ECO:0007669"/>
    <property type="project" value="TreeGrafter"/>
</dbReference>
<accession>A0A1I3P6D2</accession>
<dbReference type="InterPro" id="IPR001078">
    <property type="entry name" value="2-oxoacid_DH_actylTfrase"/>
</dbReference>
<dbReference type="EC" id="2.3.1.-" evidence="6"/>
<evidence type="ECO:0000256" key="5">
    <source>
        <dbReference type="ARBA" id="ARBA00023315"/>
    </source>
</evidence>
<evidence type="ECO:0000256" key="3">
    <source>
        <dbReference type="ARBA" id="ARBA00022679"/>
    </source>
</evidence>
<dbReference type="Proteomes" id="UP000198915">
    <property type="component" value="Unassembled WGS sequence"/>
</dbReference>
<keyword evidence="5 6" id="KW-0012">Acyltransferase</keyword>
<dbReference type="RefSeq" id="WP_092266780.1">
    <property type="nucleotide sequence ID" value="NZ_FORT01000002.1"/>
</dbReference>
<dbReference type="STRING" id="1884381.SAMN05518846_102272"/>
<dbReference type="Pfam" id="PF02817">
    <property type="entry name" value="E3_binding"/>
    <property type="match status" value="1"/>
</dbReference>
<dbReference type="Pfam" id="PF00364">
    <property type="entry name" value="Biotin_lipoyl"/>
    <property type="match status" value="1"/>
</dbReference>
<evidence type="ECO:0000256" key="1">
    <source>
        <dbReference type="ARBA" id="ARBA00001938"/>
    </source>
</evidence>
<dbReference type="FunFam" id="3.30.559.10:FF:000007">
    <property type="entry name" value="Dihydrolipoamide acetyltransferase component of pyruvate dehydrogenase complex"/>
    <property type="match status" value="1"/>
</dbReference>
<dbReference type="PROSITE" id="PS00189">
    <property type="entry name" value="LIPOYL"/>
    <property type="match status" value="1"/>
</dbReference>
<dbReference type="SUPFAM" id="SSF52777">
    <property type="entry name" value="CoA-dependent acyltransferases"/>
    <property type="match status" value="1"/>
</dbReference>
<proteinExistence type="inferred from homology"/>
<protein>
    <recommendedName>
        <fullName evidence="6">Dihydrolipoamide acetyltransferase component of pyruvate dehydrogenase complex</fullName>
        <ecNumber evidence="6">2.3.1.-</ecNumber>
    </recommendedName>
</protein>